<accession>A0A8H7E0B1</accession>
<feature type="compositionally biased region" description="Polar residues" evidence="17">
    <location>
        <begin position="437"/>
        <end position="457"/>
    </location>
</feature>
<dbReference type="FunFam" id="1.10.510.10:FF:000411">
    <property type="entry name" value="Probable Ste20-like kinase Don3"/>
    <property type="match status" value="1"/>
</dbReference>
<proteinExistence type="inferred from homology"/>
<feature type="binding site" evidence="16">
    <location>
        <position position="28"/>
    </location>
    <ligand>
        <name>ATP</name>
        <dbReference type="ChEBI" id="CHEBI:30616"/>
    </ligand>
</feature>
<evidence type="ECO:0000256" key="11">
    <source>
        <dbReference type="ARBA" id="ARBA00022777"/>
    </source>
</evidence>
<dbReference type="InterPro" id="IPR000719">
    <property type="entry name" value="Prot_kinase_dom"/>
</dbReference>
<dbReference type="GO" id="GO:0005524">
    <property type="term" value="F:ATP binding"/>
    <property type="evidence" value="ECO:0007669"/>
    <property type="project" value="UniProtKB-UniRule"/>
</dbReference>
<comment type="subcellular location">
    <subcellularLocation>
        <location evidence="2">Cytoplasm</location>
    </subcellularLocation>
</comment>
<evidence type="ECO:0000256" key="7">
    <source>
        <dbReference type="ARBA" id="ARBA00022553"/>
    </source>
</evidence>
<evidence type="ECO:0000256" key="5">
    <source>
        <dbReference type="ARBA" id="ARBA00022490"/>
    </source>
</evidence>
<dbReference type="PROSITE" id="PS00107">
    <property type="entry name" value="PROTEIN_KINASE_ATP"/>
    <property type="match status" value="1"/>
</dbReference>
<dbReference type="AlphaFoldDB" id="A0A8H7E0B1"/>
<feature type="compositionally biased region" description="Low complexity" evidence="17">
    <location>
        <begin position="358"/>
        <end position="370"/>
    </location>
</feature>
<dbReference type="PANTHER" id="PTHR48012:SF10">
    <property type="entry name" value="FI20177P1"/>
    <property type="match status" value="1"/>
</dbReference>
<dbReference type="Gene3D" id="1.10.510.10">
    <property type="entry name" value="Transferase(Phosphotransferase) domain 1"/>
    <property type="match status" value="1"/>
</dbReference>
<dbReference type="GO" id="GO:0046872">
    <property type="term" value="F:metal ion binding"/>
    <property type="evidence" value="ECO:0007669"/>
    <property type="project" value="UniProtKB-KW"/>
</dbReference>
<evidence type="ECO:0000256" key="15">
    <source>
        <dbReference type="ARBA" id="ARBA00048679"/>
    </source>
</evidence>
<feature type="region of interest" description="Disordered" evidence="17">
    <location>
        <begin position="333"/>
        <end position="507"/>
    </location>
</feature>
<reference evidence="19" key="1">
    <citation type="submission" date="2020-02" db="EMBL/GenBank/DDBJ databases">
        <authorList>
            <person name="Palmer J.M."/>
        </authorList>
    </citation>
    <scope>NUCLEOTIDE SEQUENCE</scope>
    <source>
        <strain evidence="19">EPUS1.4</strain>
        <tissue evidence="19">Thallus</tissue>
    </source>
</reference>
<comment type="cofactor">
    <cofactor evidence="1">
        <name>Mg(2+)</name>
        <dbReference type="ChEBI" id="CHEBI:18420"/>
    </cofactor>
</comment>
<keyword evidence="13" id="KW-0460">Magnesium</keyword>
<evidence type="ECO:0000256" key="14">
    <source>
        <dbReference type="ARBA" id="ARBA00047899"/>
    </source>
</evidence>
<keyword evidence="5" id="KW-0963">Cytoplasm</keyword>
<keyword evidence="12 16" id="KW-0067">ATP-binding</keyword>
<evidence type="ECO:0000313" key="19">
    <source>
        <dbReference type="EMBL" id="KAF7503338.1"/>
    </source>
</evidence>
<comment type="catalytic activity">
    <reaction evidence="15">
        <text>L-seryl-[protein] + ATP = O-phospho-L-seryl-[protein] + ADP + H(+)</text>
        <dbReference type="Rhea" id="RHEA:17989"/>
        <dbReference type="Rhea" id="RHEA-COMP:9863"/>
        <dbReference type="Rhea" id="RHEA-COMP:11604"/>
        <dbReference type="ChEBI" id="CHEBI:15378"/>
        <dbReference type="ChEBI" id="CHEBI:29999"/>
        <dbReference type="ChEBI" id="CHEBI:30616"/>
        <dbReference type="ChEBI" id="CHEBI:83421"/>
        <dbReference type="ChEBI" id="CHEBI:456216"/>
        <dbReference type="EC" id="2.7.11.1"/>
    </reaction>
</comment>
<feature type="region of interest" description="Disordered" evidence="17">
    <location>
        <begin position="618"/>
        <end position="677"/>
    </location>
</feature>
<evidence type="ECO:0000256" key="1">
    <source>
        <dbReference type="ARBA" id="ARBA00001946"/>
    </source>
</evidence>
<evidence type="ECO:0000256" key="16">
    <source>
        <dbReference type="PROSITE-ProRule" id="PRU10141"/>
    </source>
</evidence>
<keyword evidence="20" id="KW-1185">Reference proteome</keyword>
<keyword evidence="6" id="KW-0723">Serine/threonine-protein kinase</keyword>
<feature type="compositionally biased region" description="Basic and acidic residues" evidence="17">
    <location>
        <begin position="650"/>
        <end position="668"/>
    </location>
</feature>
<feature type="domain" description="Protein kinase" evidence="18">
    <location>
        <begin position="1"/>
        <end position="250"/>
    </location>
</feature>
<evidence type="ECO:0000256" key="8">
    <source>
        <dbReference type="ARBA" id="ARBA00022679"/>
    </source>
</evidence>
<dbReference type="Proteomes" id="UP000606974">
    <property type="component" value="Unassembled WGS sequence"/>
</dbReference>
<gene>
    <name evidence="19" type="ORF">GJ744_003981</name>
</gene>
<keyword evidence="9" id="KW-0479">Metal-binding</keyword>
<protein>
    <recommendedName>
        <fullName evidence="4">non-specific serine/threonine protein kinase</fullName>
        <ecNumber evidence="4">2.7.11.1</ecNumber>
    </recommendedName>
</protein>
<keyword evidence="8" id="KW-0808">Transferase</keyword>
<evidence type="ECO:0000259" key="18">
    <source>
        <dbReference type="PROSITE" id="PS50011"/>
    </source>
</evidence>
<sequence length="708" mass="78161">MLEELGSGSFGTVYKAIEKATGEIVAVKHIDLESTDEDLQEVQAEISLLSTCASPFVTQYKASFLRGYKLWIVMEYLGGGSCQDLLKPGVFSEAHIAIVCQQILLGLQYLHQEGKLHRDIKAANILLAQSGKVKLADFGVAAQLVNIRSLRNTFVGTPFWMAPEVIQQSGYDFKADIWSLGITAMELIHGEPPNAGKHPMKVLMEIPKMPAPRLEGSQYSKDFKDFVAKCLVKDADQRPSAKELLKHKFIRNAGRTEALQELILRRQEWEAGLEKKEALKYYAETLRNVRLPIQGGEEDDAWVFDTVKALPTLHHTQKRRKLTTTEIGDEVKAGNYKGETMKEMKRTQHPQPSTMKRLSSPLLPPSSSSSVNRTSTKKRISSGQQKQPLSVNMSFGNSPSTIRQFRRVSPAAIENDDYPKDKDSVATPSSSSLSPSKVRNTAQSTASSLSIAGSENVSLPLPPARHTSRMHSQSNGSTPDTSMTKNTVTTSSPPQPPSITASRSTSPVPVPLGLAHYLRIHAINPSIQEIFTRTTTATSGDSNKQAVLSRLMEAFSELESVDPEALLQVFSGIVRRVGRDERLRDLLENETGRTSPQKVSASGAGAGAKLVLAQNNPHLKSHHRRRQSAIVTKGREGKVTRGENEEEKEEKERGNDLEQMKDLRPGREEESENGNTKGMEHVTLLGDVLFERWCEGLRARWSGNSGVV</sequence>
<dbReference type="EMBL" id="JAACFV010000184">
    <property type="protein sequence ID" value="KAF7503338.1"/>
    <property type="molecule type" value="Genomic_DNA"/>
</dbReference>
<dbReference type="GO" id="GO:0005737">
    <property type="term" value="C:cytoplasm"/>
    <property type="evidence" value="ECO:0007669"/>
    <property type="project" value="UniProtKB-SubCell"/>
</dbReference>
<dbReference type="EC" id="2.7.11.1" evidence="4"/>
<comment type="similarity">
    <text evidence="3">Belongs to the protein kinase superfamily. STE Ser/Thr protein kinase family. STE20 subfamily.</text>
</comment>
<evidence type="ECO:0000313" key="20">
    <source>
        <dbReference type="Proteomes" id="UP000606974"/>
    </source>
</evidence>
<evidence type="ECO:0000256" key="4">
    <source>
        <dbReference type="ARBA" id="ARBA00012513"/>
    </source>
</evidence>
<keyword evidence="10 16" id="KW-0547">Nucleotide-binding</keyword>
<evidence type="ECO:0000256" key="6">
    <source>
        <dbReference type="ARBA" id="ARBA00022527"/>
    </source>
</evidence>
<dbReference type="InterPro" id="IPR050629">
    <property type="entry name" value="STE20/SPS1-PAK"/>
</dbReference>
<keyword evidence="7" id="KW-0597">Phosphoprotein</keyword>
<feature type="compositionally biased region" description="Polar residues" evidence="17">
    <location>
        <begin position="470"/>
        <end position="486"/>
    </location>
</feature>
<feature type="compositionally biased region" description="Basic and acidic residues" evidence="17">
    <location>
        <begin position="633"/>
        <end position="643"/>
    </location>
</feature>
<dbReference type="SMART" id="SM00220">
    <property type="entry name" value="S_TKc"/>
    <property type="match status" value="1"/>
</dbReference>
<dbReference type="Pfam" id="PF00069">
    <property type="entry name" value="Pkinase"/>
    <property type="match status" value="1"/>
</dbReference>
<organism evidence="19 20">
    <name type="scientific">Endocarpon pusillum</name>
    <dbReference type="NCBI Taxonomy" id="364733"/>
    <lineage>
        <taxon>Eukaryota</taxon>
        <taxon>Fungi</taxon>
        <taxon>Dikarya</taxon>
        <taxon>Ascomycota</taxon>
        <taxon>Pezizomycotina</taxon>
        <taxon>Eurotiomycetes</taxon>
        <taxon>Chaetothyriomycetidae</taxon>
        <taxon>Verrucariales</taxon>
        <taxon>Verrucariaceae</taxon>
        <taxon>Endocarpon</taxon>
    </lineage>
</organism>
<dbReference type="InterPro" id="IPR017441">
    <property type="entry name" value="Protein_kinase_ATP_BS"/>
</dbReference>
<dbReference type="CDD" id="cd06609">
    <property type="entry name" value="STKc_MST3_like"/>
    <property type="match status" value="1"/>
</dbReference>
<evidence type="ECO:0000256" key="17">
    <source>
        <dbReference type="SAM" id="MobiDB-lite"/>
    </source>
</evidence>
<dbReference type="OrthoDB" id="248923at2759"/>
<feature type="compositionally biased region" description="Polar residues" evidence="17">
    <location>
        <begin position="381"/>
        <end position="403"/>
    </location>
</feature>
<dbReference type="PANTHER" id="PTHR48012">
    <property type="entry name" value="STERILE20-LIKE KINASE, ISOFORM B-RELATED"/>
    <property type="match status" value="1"/>
</dbReference>
<evidence type="ECO:0000256" key="3">
    <source>
        <dbReference type="ARBA" id="ARBA00008874"/>
    </source>
</evidence>
<evidence type="ECO:0000256" key="13">
    <source>
        <dbReference type="ARBA" id="ARBA00022842"/>
    </source>
</evidence>
<keyword evidence="11" id="KW-0418">Kinase</keyword>
<dbReference type="InterPro" id="IPR011009">
    <property type="entry name" value="Kinase-like_dom_sf"/>
</dbReference>
<comment type="catalytic activity">
    <reaction evidence="14">
        <text>L-threonyl-[protein] + ATP = O-phospho-L-threonyl-[protein] + ADP + H(+)</text>
        <dbReference type="Rhea" id="RHEA:46608"/>
        <dbReference type="Rhea" id="RHEA-COMP:11060"/>
        <dbReference type="Rhea" id="RHEA-COMP:11605"/>
        <dbReference type="ChEBI" id="CHEBI:15378"/>
        <dbReference type="ChEBI" id="CHEBI:30013"/>
        <dbReference type="ChEBI" id="CHEBI:30616"/>
        <dbReference type="ChEBI" id="CHEBI:61977"/>
        <dbReference type="ChEBI" id="CHEBI:456216"/>
        <dbReference type="EC" id="2.7.11.1"/>
    </reaction>
</comment>
<feature type="compositionally biased region" description="Low complexity" evidence="17">
    <location>
        <begin position="487"/>
        <end position="502"/>
    </location>
</feature>
<evidence type="ECO:0000256" key="10">
    <source>
        <dbReference type="ARBA" id="ARBA00022741"/>
    </source>
</evidence>
<comment type="caution">
    <text evidence="19">The sequence shown here is derived from an EMBL/GenBank/DDBJ whole genome shotgun (WGS) entry which is preliminary data.</text>
</comment>
<evidence type="ECO:0000256" key="9">
    <source>
        <dbReference type="ARBA" id="ARBA00022723"/>
    </source>
</evidence>
<evidence type="ECO:0000256" key="2">
    <source>
        <dbReference type="ARBA" id="ARBA00004496"/>
    </source>
</evidence>
<dbReference type="GO" id="GO:0004674">
    <property type="term" value="F:protein serine/threonine kinase activity"/>
    <property type="evidence" value="ECO:0007669"/>
    <property type="project" value="UniProtKB-KW"/>
</dbReference>
<dbReference type="PROSITE" id="PS50011">
    <property type="entry name" value="PROTEIN_KINASE_DOM"/>
    <property type="match status" value="1"/>
</dbReference>
<dbReference type="SUPFAM" id="SSF56112">
    <property type="entry name" value="Protein kinase-like (PK-like)"/>
    <property type="match status" value="1"/>
</dbReference>
<name>A0A8H7E0B1_9EURO</name>
<evidence type="ECO:0000256" key="12">
    <source>
        <dbReference type="ARBA" id="ARBA00022840"/>
    </source>
</evidence>